<dbReference type="InterPro" id="IPR000326">
    <property type="entry name" value="PAP2/HPO"/>
</dbReference>
<evidence type="ECO:0000256" key="7">
    <source>
        <dbReference type="SAM" id="Phobius"/>
    </source>
</evidence>
<protein>
    <submittedName>
        <fullName evidence="9">Phosphatase PAP2 family protein</fullName>
    </submittedName>
</protein>
<dbReference type="CDD" id="cd01610">
    <property type="entry name" value="PAP2_like"/>
    <property type="match status" value="1"/>
</dbReference>
<organism evidence="9 10">
    <name type="scientific">Fictibacillus fluitans</name>
    <dbReference type="NCBI Taxonomy" id="3058422"/>
    <lineage>
        <taxon>Bacteria</taxon>
        <taxon>Bacillati</taxon>
        <taxon>Bacillota</taxon>
        <taxon>Bacilli</taxon>
        <taxon>Bacillales</taxon>
        <taxon>Fictibacillaceae</taxon>
        <taxon>Fictibacillus</taxon>
    </lineage>
</organism>
<dbReference type="Gene3D" id="1.20.144.10">
    <property type="entry name" value="Phosphatidic acid phosphatase type 2/haloperoxidase"/>
    <property type="match status" value="1"/>
</dbReference>
<keyword evidence="5 7" id="KW-1133">Transmembrane helix</keyword>
<evidence type="ECO:0000256" key="5">
    <source>
        <dbReference type="ARBA" id="ARBA00022989"/>
    </source>
</evidence>
<gene>
    <name evidence="9" type="ORF">QYB97_18790</name>
</gene>
<dbReference type="InterPro" id="IPR036938">
    <property type="entry name" value="PAP2/HPO_sf"/>
</dbReference>
<evidence type="ECO:0000256" key="3">
    <source>
        <dbReference type="ARBA" id="ARBA00022692"/>
    </source>
</evidence>
<keyword evidence="6 7" id="KW-0472">Membrane</keyword>
<feature type="transmembrane region" description="Helical" evidence="7">
    <location>
        <begin position="61"/>
        <end position="79"/>
    </location>
</feature>
<evidence type="ECO:0000256" key="1">
    <source>
        <dbReference type="ARBA" id="ARBA00004651"/>
    </source>
</evidence>
<keyword evidence="4" id="KW-0378">Hydrolase</keyword>
<evidence type="ECO:0000256" key="2">
    <source>
        <dbReference type="ARBA" id="ARBA00022475"/>
    </source>
</evidence>
<feature type="transmembrane region" description="Helical" evidence="7">
    <location>
        <begin position="31"/>
        <end position="55"/>
    </location>
</feature>
<dbReference type="PANTHER" id="PTHR14969">
    <property type="entry name" value="SPHINGOSINE-1-PHOSPHATE PHOSPHOHYDROLASE"/>
    <property type="match status" value="1"/>
</dbReference>
<dbReference type="Pfam" id="PF01569">
    <property type="entry name" value="PAP2"/>
    <property type="match status" value="1"/>
</dbReference>
<keyword evidence="10" id="KW-1185">Reference proteome</keyword>
<evidence type="ECO:0000256" key="6">
    <source>
        <dbReference type="ARBA" id="ARBA00023136"/>
    </source>
</evidence>
<dbReference type="SUPFAM" id="SSF48317">
    <property type="entry name" value="Acid phosphatase/Vanadium-dependent haloperoxidase"/>
    <property type="match status" value="1"/>
</dbReference>
<keyword evidence="3 7" id="KW-0812">Transmembrane</keyword>
<dbReference type="PANTHER" id="PTHR14969:SF62">
    <property type="entry name" value="DECAPRENYLPHOSPHORYL-5-PHOSPHORIBOSE PHOSPHATASE RV3807C-RELATED"/>
    <property type="match status" value="1"/>
</dbReference>
<sequence length="183" mass="20313">MARVTGWIYEKECLVFKWVNSRLQHRLLDKYFNVITHLGGATATIITTLLVLLLAPDNERMLAAAGFLSLLLSHIPVAISKKCYPRKRPYLMIPGTKTFSHPLKDHSFPSGHTTAVFSCIIPLSLIHPGLLWLLLPLGFSVGISRMYLGLHYPTDVLAGMVLGISSGIFTVFLVNAYLVSNHL</sequence>
<proteinExistence type="predicted"/>
<name>A0ABT8I1F6_9BACL</name>
<dbReference type="RefSeq" id="WP_301167554.1">
    <property type="nucleotide sequence ID" value="NZ_JAUHTR010000012.1"/>
</dbReference>
<reference evidence="9" key="1">
    <citation type="submission" date="2023-07" db="EMBL/GenBank/DDBJ databases">
        <title>Fictibacillus sp. isolated from freshwater pond.</title>
        <authorList>
            <person name="Kirdat K."/>
            <person name="Bhat A."/>
            <person name="Mourya A."/>
            <person name="Yadav A."/>
        </authorList>
    </citation>
    <scope>NUCLEOTIDE SEQUENCE</scope>
    <source>
        <strain evidence="9">NE201</strain>
    </source>
</reference>
<comment type="subcellular location">
    <subcellularLocation>
        <location evidence="1">Cell membrane</location>
        <topology evidence="1">Multi-pass membrane protein</topology>
    </subcellularLocation>
</comment>
<evidence type="ECO:0000313" key="10">
    <source>
        <dbReference type="Proteomes" id="UP001172721"/>
    </source>
</evidence>
<comment type="caution">
    <text evidence="9">The sequence shown here is derived from an EMBL/GenBank/DDBJ whole genome shotgun (WGS) entry which is preliminary data.</text>
</comment>
<evidence type="ECO:0000256" key="4">
    <source>
        <dbReference type="ARBA" id="ARBA00022801"/>
    </source>
</evidence>
<accession>A0ABT8I1F6</accession>
<dbReference type="EMBL" id="JAUHTR010000012">
    <property type="protein sequence ID" value="MDN4526535.1"/>
    <property type="molecule type" value="Genomic_DNA"/>
</dbReference>
<dbReference type="SMART" id="SM00014">
    <property type="entry name" value="acidPPc"/>
    <property type="match status" value="1"/>
</dbReference>
<evidence type="ECO:0000313" key="9">
    <source>
        <dbReference type="EMBL" id="MDN4526535.1"/>
    </source>
</evidence>
<feature type="domain" description="Phosphatidic acid phosphatase type 2/haloperoxidase" evidence="8">
    <location>
        <begin position="64"/>
        <end position="171"/>
    </location>
</feature>
<evidence type="ECO:0000259" key="8">
    <source>
        <dbReference type="SMART" id="SM00014"/>
    </source>
</evidence>
<keyword evidence="2" id="KW-1003">Cell membrane</keyword>
<feature type="transmembrane region" description="Helical" evidence="7">
    <location>
        <begin position="156"/>
        <end position="179"/>
    </location>
</feature>
<dbReference type="Proteomes" id="UP001172721">
    <property type="component" value="Unassembled WGS sequence"/>
</dbReference>